<organism evidence="1 2">
    <name type="scientific">OM182 bacterium MED-G24</name>
    <dbReference type="NCBI Taxonomy" id="1986255"/>
    <lineage>
        <taxon>Bacteria</taxon>
        <taxon>Pseudomonadati</taxon>
        <taxon>Pseudomonadota</taxon>
        <taxon>Gammaproteobacteria</taxon>
        <taxon>OMG group</taxon>
        <taxon>OM182 clade</taxon>
    </lineage>
</organism>
<evidence type="ECO:0000313" key="1">
    <source>
        <dbReference type="EMBL" id="PDH38136.1"/>
    </source>
</evidence>
<dbReference type="InterPro" id="IPR012347">
    <property type="entry name" value="Ferritin-like"/>
</dbReference>
<evidence type="ECO:0008006" key="3">
    <source>
        <dbReference type="Google" id="ProtNLM"/>
    </source>
</evidence>
<dbReference type="InterPro" id="IPR009078">
    <property type="entry name" value="Ferritin-like_SF"/>
</dbReference>
<gene>
    <name evidence="1" type="ORF">CNE99_07405</name>
</gene>
<dbReference type="SUPFAM" id="SSF47240">
    <property type="entry name" value="Ferritin-like"/>
    <property type="match status" value="1"/>
</dbReference>
<sequence>MQLTSEQNMSEERSYLSTLNAIANGERRGFQFLDAWSRKTRDPQLATLLRQVAIREAEHAATFEKRISELGREMIETADDGFEDTMAIATSDLPDNEKFEHLGVGLGVDDEDDGDHLLQLLSDKTIDPTTGALLGRFIAEERDSDRILHAAYQHACGHRPLSNREQTQSATLEHLSTQLEQLTTAVAELQARQIPPKK</sequence>
<dbReference type="AlphaFoldDB" id="A0A2A5WPT2"/>
<dbReference type="Proteomes" id="UP000219327">
    <property type="component" value="Unassembled WGS sequence"/>
</dbReference>
<accession>A0A2A5WPT2</accession>
<dbReference type="Gene3D" id="1.20.1260.10">
    <property type="match status" value="1"/>
</dbReference>
<proteinExistence type="predicted"/>
<protein>
    <recommendedName>
        <fullName evidence="3">Rubrerythrin diiron-binding domain-containing protein</fullName>
    </recommendedName>
</protein>
<name>A0A2A5WPT2_9GAMM</name>
<comment type="caution">
    <text evidence="1">The sequence shown here is derived from an EMBL/GenBank/DDBJ whole genome shotgun (WGS) entry which is preliminary data.</text>
</comment>
<dbReference type="EMBL" id="NTKD01000040">
    <property type="protein sequence ID" value="PDH38136.1"/>
    <property type="molecule type" value="Genomic_DNA"/>
</dbReference>
<reference evidence="1 2" key="1">
    <citation type="submission" date="2017-08" db="EMBL/GenBank/DDBJ databases">
        <title>Fine stratification of microbial communities through a metagenomic profile of the photic zone.</title>
        <authorList>
            <person name="Haro-Moreno J.M."/>
            <person name="Lopez-Perez M."/>
            <person name="De La Torre J."/>
            <person name="Picazo A."/>
            <person name="Camacho A."/>
            <person name="Rodriguez-Valera F."/>
        </authorList>
    </citation>
    <scope>NUCLEOTIDE SEQUENCE [LARGE SCALE GENOMIC DNA]</scope>
    <source>
        <strain evidence="1">MED-G24</strain>
    </source>
</reference>
<evidence type="ECO:0000313" key="2">
    <source>
        <dbReference type="Proteomes" id="UP000219327"/>
    </source>
</evidence>